<dbReference type="AlphaFoldDB" id="A0A392PLH4"/>
<dbReference type="GO" id="GO:0003964">
    <property type="term" value="F:RNA-directed DNA polymerase activity"/>
    <property type="evidence" value="ECO:0007669"/>
    <property type="project" value="UniProtKB-KW"/>
</dbReference>
<evidence type="ECO:0000313" key="2">
    <source>
        <dbReference type="Proteomes" id="UP000265520"/>
    </source>
</evidence>
<comment type="caution">
    <text evidence="1">The sequence shown here is derived from an EMBL/GenBank/DDBJ whole genome shotgun (WGS) entry which is preliminary data.</text>
</comment>
<name>A0A392PLH4_9FABA</name>
<dbReference type="EMBL" id="LXQA010084929">
    <property type="protein sequence ID" value="MCI12622.1"/>
    <property type="molecule type" value="Genomic_DNA"/>
</dbReference>
<dbReference type="Proteomes" id="UP000265520">
    <property type="component" value="Unassembled WGS sequence"/>
</dbReference>
<keyword evidence="1" id="KW-0808">Transferase</keyword>
<dbReference type="PANTHER" id="PTHR33116">
    <property type="entry name" value="REVERSE TRANSCRIPTASE ZINC-BINDING DOMAIN-CONTAINING PROTEIN-RELATED-RELATED"/>
    <property type="match status" value="1"/>
</dbReference>
<evidence type="ECO:0000313" key="1">
    <source>
        <dbReference type="EMBL" id="MCI12622.1"/>
    </source>
</evidence>
<keyword evidence="2" id="KW-1185">Reference proteome</keyword>
<dbReference type="PANTHER" id="PTHR33116:SF78">
    <property type="entry name" value="OS12G0587133 PROTEIN"/>
    <property type="match status" value="1"/>
</dbReference>
<accession>A0A392PLH4</accession>
<proteinExistence type="predicted"/>
<organism evidence="1 2">
    <name type="scientific">Trifolium medium</name>
    <dbReference type="NCBI Taxonomy" id="97028"/>
    <lineage>
        <taxon>Eukaryota</taxon>
        <taxon>Viridiplantae</taxon>
        <taxon>Streptophyta</taxon>
        <taxon>Embryophyta</taxon>
        <taxon>Tracheophyta</taxon>
        <taxon>Spermatophyta</taxon>
        <taxon>Magnoliopsida</taxon>
        <taxon>eudicotyledons</taxon>
        <taxon>Gunneridae</taxon>
        <taxon>Pentapetalae</taxon>
        <taxon>rosids</taxon>
        <taxon>fabids</taxon>
        <taxon>Fabales</taxon>
        <taxon>Fabaceae</taxon>
        <taxon>Papilionoideae</taxon>
        <taxon>50 kb inversion clade</taxon>
        <taxon>NPAAA clade</taxon>
        <taxon>Hologalegina</taxon>
        <taxon>IRL clade</taxon>
        <taxon>Trifolieae</taxon>
        <taxon>Trifolium</taxon>
    </lineage>
</organism>
<protein>
    <submittedName>
        <fullName evidence="1">RNA-directed DNA polymerase (Reverse transcriptase)</fullName>
    </submittedName>
</protein>
<reference evidence="1 2" key="1">
    <citation type="journal article" date="2018" name="Front. Plant Sci.">
        <title>Red Clover (Trifolium pratense) and Zigzag Clover (T. medium) - A Picture of Genomic Similarities and Differences.</title>
        <authorList>
            <person name="Dluhosova J."/>
            <person name="Istvanek J."/>
            <person name="Nedelnik J."/>
            <person name="Repkova J."/>
        </authorList>
    </citation>
    <scope>NUCLEOTIDE SEQUENCE [LARGE SCALE GENOMIC DNA]</scope>
    <source>
        <strain evidence="2">cv. 10/8</strain>
        <tissue evidence="1">Leaf</tissue>
    </source>
</reference>
<sequence>MLGCVVGKVPFLYLWLPIGGDPCRLSFWDTVLTRIRTRLSGWKNRFLSFGGRLTLLKFVLTSLPVYALSFFKAPGREYGGLGVRQMQEFNTALLGKWQGGWQLGAGAVQCGGGRCHEFVTVRAGQGGLGTVLRGGSRTVSILFFGLTRG</sequence>
<keyword evidence="1" id="KW-0548">Nucleotidyltransferase</keyword>
<keyword evidence="1" id="KW-0695">RNA-directed DNA polymerase</keyword>